<dbReference type="OrthoDB" id="9132139at2"/>
<dbReference type="RefSeq" id="WP_146839136.1">
    <property type="nucleotide sequence ID" value="NZ_BJVQ01000047.1"/>
</dbReference>
<dbReference type="InterPro" id="IPR051531">
    <property type="entry name" value="N-acetyltransferase"/>
</dbReference>
<keyword evidence="4" id="KW-1185">Reference proteome</keyword>
<evidence type="ECO:0000313" key="2">
    <source>
        <dbReference type="EMBL" id="GEL47754.1"/>
    </source>
</evidence>
<protein>
    <submittedName>
        <fullName evidence="2">Putative N-acetyltransferase YnaD</fullName>
    </submittedName>
    <submittedName>
        <fullName evidence="3">RimJ/RimL family protein N-acetyltransferase</fullName>
    </submittedName>
</protein>
<comment type="caution">
    <text evidence="2">The sequence shown here is derived from an EMBL/GenBank/DDBJ whole genome shotgun (WGS) entry which is preliminary data.</text>
</comment>
<dbReference type="Gene3D" id="3.40.630.30">
    <property type="match status" value="1"/>
</dbReference>
<dbReference type="SUPFAM" id="SSF55729">
    <property type="entry name" value="Acyl-CoA N-acyltransferases (Nat)"/>
    <property type="match status" value="1"/>
</dbReference>
<evidence type="ECO:0000313" key="5">
    <source>
        <dbReference type="Proteomes" id="UP000564629"/>
    </source>
</evidence>
<dbReference type="PANTHER" id="PTHR43792:SF1">
    <property type="entry name" value="N-ACETYLTRANSFERASE DOMAIN-CONTAINING PROTEIN"/>
    <property type="match status" value="1"/>
</dbReference>
<gene>
    <name evidence="2" type="primary">ynaD</name>
    <name evidence="2" type="ORF">CHO01_28700</name>
    <name evidence="3" type="ORF">HNR08_002635</name>
</gene>
<dbReference type="AlphaFoldDB" id="A0A511FGP8"/>
<dbReference type="Proteomes" id="UP000321723">
    <property type="component" value="Unassembled WGS sequence"/>
</dbReference>
<dbReference type="PANTHER" id="PTHR43792">
    <property type="entry name" value="GNAT FAMILY, PUTATIVE (AFU_ORTHOLOGUE AFUA_3G00765)-RELATED-RELATED"/>
    <property type="match status" value="1"/>
</dbReference>
<evidence type="ECO:0000313" key="3">
    <source>
        <dbReference type="EMBL" id="MBB5473899.1"/>
    </source>
</evidence>
<name>A0A511FGP8_9CELL</name>
<evidence type="ECO:0000313" key="4">
    <source>
        <dbReference type="Proteomes" id="UP000321723"/>
    </source>
</evidence>
<sequence length="179" mass="19943">MHAVTERLVLRPFTAGDGAALHAYLALPEVVRFEPYGPYDRAGADAEAARRATDPRFVAAERASDGALVGHVFRAPTGPEEWRTWTVGYVFHPAFGRQGYATEAARAVVDDCVRGQGAHRVTARCDPRNERSWRLLERLGMRREGHERRCASFATGPDGAPVWHDAYLYAVLAEEWPRV</sequence>
<dbReference type="GO" id="GO:0016747">
    <property type="term" value="F:acyltransferase activity, transferring groups other than amino-acyl groups"/>
    <property type="evidence" value="ECO:0007669"/>
    <property type="project" value="InterPro"/>
</dbReference>
<dbReference type="Pfam" id="PF13302">
    <property type="entry name" value="Acetyltransf_3"/>
    <property type="match status" value="1"/>
</dbReference>
<dbReference type="InterPro" id="IPR000182">
    <property type="entry name" value="GNAT_dom"/>
</dbReference>
<dbReference type="InterPro" id="IPR016181">
    <property type="entry name" value="Acyl_CoA_acyltransferase"/>
</dbReference>
<dbReference type="EMBL" id="JACHDN010000001">
    <property type="protein sequence ID" value="MBB5473899.1"/>
    <property type="molecule type" value="Genomic_DNA"/>
</dbReference>
<reference evidence="2 4" key="1">
    <citation type="submission" date="2019-07" db="EMBL/GenBank/DDBJ databases">
        <title>Whole genome shotgun sequence of Cellulomonas hominis NBRC 16055.</title>
        <authorList>
            <person name="Hosoyama A."/>
            <person name="Uohara A."/>
            <person name="Ohji S."/>
            <person name="Ichikawa N."/>
        </authorList>
    </citation>
    <scope>NUCLEOTIDE SEQUENCE [LARGE SCALE GENOMIC DNA]</scope>
    <source>
        <strain evidence="2 4">NBRC 16055</strain>
    </source>
</reference>
<keyword evidence="2" id="KW-0808">Transferase</keyword>
<dbReference type="Proteomes" id="UP000564629">
    <property type="component" value="Unassembled WGS sequence"/>
</dbReference>
<reference evidence="3 5" key="2">
    <citation type="submission" date="2020-08" db="EMBL/GenBank/DDBJ databases">
        <title>Sequencing the genomes of 1000 actinobacteria strains.</title>
        <authorList>
            <person name="Klenk H.-P."/>
        </authorList>
    </citation>
    <scope>NUCLEOTIDE SEQUENCE [LARGE SCALE GENOMIC DNA]</scope>
    <source>
        <strain evidence="3 5">DSM 9581</strain>
    </source>
</reference>
<evidence type="ECO:0000259" key="1">
    <source>
        <dbReference type="PROSITE" id="PS51186"/>
    </source>
</evidence>
<organism evidence="2 4">
    <name type="scientific">Cellulomonas hominis</name>
    <dbReference type="NCBI Taxonomy" id="156981"/>
    <lineage>
        <taxon>Bacteria</taxon>
        <taxon>Bacillati</taxon>
        <taxon>Actinomycetota</taxon>
        <taxon>Actinomycetes</taxon>
        <taxon>Micrococcales</taxon>
        <taxon>Cellulomonadaceae</taxon>
        <taxon>Cellulomonas</taxon>
    </lineage>
</organism>
<dbReference type="EMBL" id="BJVQ01000047">
    <property type="protein sequence ID" value="GEL47754.1"/>
    <property type="molecule type" value="Genomic_DNA"/>
</dbReference>
<dbReference type="PROSITE" id="PS51186">
    <property type="entry name" value="GNAT"/>
    <property type="match status" value="1"/>
</dbReference>
<accession>A0A511FGP8</accession>
<proteinExistence type="predicted"/>
<feature type="domain" description="N-acetyltransferase" evidence="1">
    <location>
        <begin position="8"/>
        <end position="174"/>
    </location>
</feature>